<protein>
    <submittedName>
        <fullName evidence="2">Gag protease polyprotein</fullName>
    </submittedName>
</protein>
<comment type="caution">
    <text evidence="2">The sequence shown here is derived from an EMBL/GenBank/DDBJ whole genome shotgun (WGS) entry which is preliminary data.</text>
</comment>
<dbReference type="InterPro" id="IPR043502">
    <property type="entry name" value="DNA/RNA_pol_sf"/>
</dbReference>
<dbReference type="SUPFAM" id="SSF50630">
    <property type="entry name" value="Acid proteases"/>
    <property type="match status" value="1"/>
</dbReference>
<accession>A0A5A7SVL2</accession>
<feature type="compositionally biased region" description="Basic and acidic residues" evidence="1">
    <location>
        <begin position="519"/>
        <end position="533"/>
    </location>
</feature>
<keyword evidence="2" id="KW-0378">Hydrolase</keyword>
<evidence type="ECO:0000313" key="3">
    <source>
        <dbReference type="Proteomes" id="UP000321393"/>
    </source>
</evidence>
<evidence type="ECO:0000313" key="2">
    <source>
        <dbReference type="EMBL" id="KAA0033195.1"/>
    </source>
</evidence>
<dbReference type="SUPFAM" id="SSF56672">
    <property type="entry name" value="DNA/RNA polymerases"/>
    <property type="match status" value="2"/>
</dbReference>
<evidence type="ECO:0000256" key="1">
    <source>
        <dbReference type="SAM" id="MobiDB-lite"/>
    </source>
</evidence>
<dbReference type="AlphaFoldDB" id="A0A5A7SVL2"/>
<proteinExistence type="predicted"/>
<dbReference type="InterPro" id="IPR021109">
    <property type="entry name" value="Peptidase_aspartic_dom_sf"/>
</dbReference>
<dbReference type="PANTHER" id="PTHR15503:SF42">
    <property type="entry name" value="ZINC FINGER, CCHC-TYPE, RETROTRANSPOSON GAG DOMAIN, ASPARTIC PEPTIDASE DOMAIN PROTEIN-RELATED"/>
    <property type="match status" value="1"/>
</dbReference>
<sequence length="568" mass="63916">MTVEMYDAEFDMLSHFSLDVVRNEKFVRGLRLEIQGFVRAFRPTTHVDSLRLAVDKSLHEKSNLSMTTGRGSTLGRTLRDLPTCRCCGISHGGRCLEGSGKRVFTTTRQEAEQASTIVTDMLPILGHFAFVLFDSGSSHSFISSNFVWQMCLEVKLLGSILSVSTSSGEVMLSKDKIKACEVEIENHVLDVTLLVLDLRDFDVILGMDWLSVNHASIDYSRKERVSVVDTREPEVSLSSKPVVREYPDVFPDELSRLPPPREIDFAIEMEPGTAPISKAPYRMAPAELQELKIEVEHEEHLNKVLETLRANKLYAKFSKCEFWLKKVSFLGHVVSSEGVSVDPMKIEVVTSLPRPSTRKHKENQTPPYGLHASFLPLVGLPLAVPLPERLKKRKGSSGSVERTYQSRDPEGYTYQSSDPEGCIYQSSAIEGCTYQSSALTDAHISLVLPKDAHIRKGSQSACKIGKIRDRWRFAVGCSANDAAKGGWTSADAVGQRTHDGVRLRETERRLETGGSRGGRNVEVEEASDYRDGNGDGTRQRRWGRRRRRECVEERWWEVALKRKEKKRK</sequence>
<dbReference type="GO" id="GO:0008233">
    <property type="term" value="F:peptidase activity"/>
    <property type="evidence" value="ECO:0007669"/>
    <property type="project" value="UniProtKB-KW"/>
</dbReference>
<dbReference type="PANTHER" id="PTHR15503">
    <property type="entry name" value="LDOC1 RELATED"/>
    <property type="match status" value="1"/>
</dbReference>
<dbReference type="EMBL" id="SSTE01020942">
    <property type="protein sequence ID" value="KAA0033195.1"/>
    <property type="molecule type" value="Genomic_DNA"/>
</dbReference>
<dbReference type="InterPro" id="IPR043128">
    <property type="entry name" value="Rev_trsase/Diguanyl_cyclase"/>
</dbReference>
<dbReference type="Gene3D" id="3.30.70.270">
    <property type="match status" value="1"/>
</dbReference>
<feature type="region of interest" description="Disordered" evidence="1">
    <location>
        <begin position="509"/>
        <end position="548"/>
    </location>
</feature>
<dbReference type="Gene3D" id="2.40.70.10">
    <property type="entry name" value="Acid Proteases"/>
    <property type="match status" value="1"/>
</dbReference>
<dbReference type="OrthoDB" id="1749844at2759"/>
<reference evidence="2 3" key="1">
    <citation type="submission" date="2019-08" db="EMBL/GenBank/DDBJ databases">
        <title>Draft genome sequences of two oriental melons (Cucumis melo L. var makuwa).</title>
        <authorList>
            <person name="Kwon S.-Y."/>
        </authorList>
    </citation>
    <scope>NUCLEOTIDE SEQUENCE [LARGE SCALE GENOMIC DNA]</scope>
    <source>
        <strain evidence="3">cv. SW 3</strain>
        <tissue evidence="2">Leaf</tissue>
    </source>
</reference>
<feature type="compositionally biased region" description="Basic residues" evidence="1">
    <location>
        <begin position="539"/>
        <end position="548"/>
    </location>
</feature>
<dbReference type="Pfam" id="PF08284">
    <property type="entry name" value="RVP_2"/>
    <property type="match status" value="1"/>
</dbReference>
<feature type="region of interest" description="Disordered" evidence="1">
    <location>
        <begin position="391"/>
        <end position="416"/>
    </location>
</feature>
<organism evidence="2 3">
    <name type="scientific">Cucumis melo var. makuwa</name>
    <name type="common">Oriental melon</name>
    <dbReference type="NCBI Taxonomy" id="1194695"/>
    <lineage>
        <taxon>Eukaryota</taxon>
        <taxon>Viridiplantae</taxon>
        <taxon>Streptophyta</taxon>
        <taxon>Embryophyta</taxon>
        <taxon>Tracheophyta</taxon>
        <taxon>Spermatophyta</taxon>
        <taxon>Magnoliopsida</taxon>
        <taxon>eudicotyledons</taxon>
        <taxon>Gunneridae</taxon>
        <taxon>Pentapetalae</taxon>
        <taxon>rosids</taxon>
        <taxon>fabids</taxon>
        <taxon>Cucurbitales</taxon>
        <taxon>Cucurbitaceae</taxon>
        <taxon>Benincaseae</taxon>
        <taxon>Cucumis</taxon>
    </lineage>
</organism>
<name>A0A5A7SVL2_CUCMM</name>
<dbReference type="GO" id="GO:0006508">
    <property type="term" value="P:proteolysis"/>
    <property type="evidence" value="ECO:0007669"/>
    <property type="project" value="UniProtKB-KW"/>
</dbReference>
<keyword evidence="2" id="KW-0645">Protease</keyword>
<dbReference type="Proteomes" id="UP000321393">
    <property type="component" value="Unassembled WGS sequence"/>
</dbReference>
<gene>
    <name evidence="2" type="ORF">E6C27_scaffold1276G00440</name>
</gene>
<dbReference type="InterPro" id="IPR032567">
    <property type="entry name" value="RTL1-rel"/>
</dbReference>